<dbReference type="GO" id="GO:0016787">
    <property type="term" value="F:hydrolase activity"/>
    <property type="evidence" value="ECO:0007669"/>
    <property type="project" value="InterPro"/>
</dbReference>
<dbReference type="PANTHER" id="PTHR43383:SF2">
    <property type="entry name" value="AMIDOHYDROLASE 2 FAMILY PROTEIN"/>
    <property type="match status" value="1"/>
</dbReference>
<dbReference type="InterPro" id="IPR006680">
    <property type="entry name" value="Amidohydro-rel"/>
</dbReference>
<dbReference type="PANTHER" id="PTHR43383">
    <property type="entry name" value="NODULIN 6"/>
    <property type="match status" value="1"/>
</dbReference>
<sequence length="426" mass="49016">MDTRLVERLNAAIQDIEIIDTHEHLMNREMLKDLGFNIILAMELEYVKDDLMAVGMSPDTLMERMSEPEQLLAELVPLLKQTRNTSYYRALFRAFRDLHGLNDDELNPKNLMAVSDSISRAYGTSDWYPHVVRERCNIKYMLRDMEYIIADDDFIKPVIRMDSYLMLRHRNILQTWFERDPVHTLRTPEAEYEARVKSFDDYLALMDEDFRKALDFGAVAIKIGIAYNRTLQFEEASIDEANRAFNLPDEKATWADIKAFQDFLVFRIIETAGRHGLPVQIHTGLLAGGKNTLSNSNPLHLTNIFLKFPDVQFDIFHGGFPFMNQLGSLALMFPNVYLDTCWLPLISYESFKRALNEWLSYVPAGKFLWGGDCGTAEGIYGAVYMVRHALAEALAEKIRDGQMDEEIAVFVARSLLHDNAGRLFSL</sequence>
<dbReference type="Proteomes" id="UP000285961">
    <property type="component" value="Unassembled WGS sequence"/>
</dbReference>
<reference evidence="2 3" key="1">
    <citation type="journal article" date="2017" name="ISME J.">
        <title>Energy and carbon metabolisms in a deep terrestrial subsurface fluid microbial community.</title>
        <authorList>
            <person name="Momper L."/>
            <person name="Jungbluth S.P."/>
            <person name="Lee M.D."/>
            <person name="Amend J.P."/>
        </authorList>
    </citation>
    <scope>NUCLEOTIDE SEQUENCE [LARGE SCALE GENOMIC DNA]</scope>
    <source>
        <strain evidence="2">SURF_17</strain>
    </source>
</reference>
<comment type="caution">
    <text evidence="2">The sequence shown here is derived from an EMBL/GenBank/DDBJ whole genome shotgun (WGS) entry which is preliminary data.</text>
</comment>
<name>A0A419F1R3_9BACT</name>
<evidence type="ECO:0000313" key="2">
    <source>
        <dbReference type="EMBL" id="RJP71987.1"/>
    </source>
</evidence>
<dbReference type="SUPFAM" id="SSF51556">
    <property type="entry name" value="Metallo-dependent hydrolases"/>
    <property type="match status" value="1"/>
</dbReference>
<protein>
    <recommendedName>
        <fullName evidence="1">Amidohydrolase-related domain-containing protein</fullName>
    </recommendedName>
</protein>
<dbReference type="EMBL" id="QZKI01000052">
    <property type="protein sequence ID" value="RJP71987.1"/>
    <property type="molecule type" value="Genomic_DNA"/>
</dbReference>
<feature type="domain" description="Amidohydrolase-related" evidence="1">
    <location>
        <begin position="262"/>
        <end position="425"/>
    </location>
</feature>
<proteinExistence type="predicted"/>
<dbReference type="Pfam" id="PF04909">
    <property type="entry name" value="Amidohydro_2"/>
    <property type="match status" value="1"/>
</dbReference>
<evidence type="ECO:0000313" key="3">
    <source>
        <dbReference type="Proteomes" id="UP000285961"/>
    </source>
</evidence>
<dbReference type="Gene3D" id="3.20.20.140">
    <property type="entry name" value="Metal-dependent hydrolases"/>
    <property type="match status" value="1"/>
</dbReference>
<accession>A0A419F1R3</accession>
<dbReference type="InterPro" id="IPR032466">
    <property type="entry name" value="Metal_Hydrolase"/>
</dbReference>
<evidence type="ECO:0000259" key="1">
    <source>
        <dbReference type="Pfam" id="PF04909"/>
    </source>
</evidence>
<dbReference type="AlphaFoldDB" id="A0A419F1R3"/>
<organism evidence="2 3">
    <name type="scientific">Candidatus Abyssobacteria bacterium SURF_17</name>
    <dbReference type="NCBI Taxonomy" id="2093361"/>
    <lineage>
        <taxon>Bacteria</taxon>
        <taxon>Pseudomonadati</taxon>
        <taxon>Candidatus Hydrogenedentota</taxon>
        <taxon>Candidatus Abyssobacteria</taxon>
    </lineage>
</organism>
<gene>
    <name evidence="2" type="ORF">C4532_06840</name>
</gene>